<protein>
    <submittedName>
        <fullName evidence="2">Uncharacterized protein</fullName>
    </submittedName>
</protein>
<keyword evidence="3" id="KW-1185">Reference proteome</keyword>
<dbReference type="Proteomes" id="UP001359485">
    <property type="component" value="Unassembled WGS sequence"/>
</dbReference>
<dbReference type="Pfam" id="PF15118">
    <property type="entry name" value="DUF4560"/>
    <property type="match status" value="1"/>
</dbReference>
<organism evidence="2 3">
    <name type="scientific">Polyplax serrata</name>
    <name type="common">Common mouse louse</name>
    <dbReference type="NCBI Taxonomy" id="468196"/>
    <lineage>
        <taxon>Eukaryota</taxon>
        <taxon>Metazoa</taxon>
        <taxon>Ecdysozoa</taxon>
        <taxon>Arthropoda</taxon>
        <taxon>Hexapoda</taxon>
        <taxon>Insecta</taxon>
        <taxon>Pterygota</taxon>
        <taxon>Neoptera</taxon>
        <taxon>Paraneoptera</taxon>
        <taxon>Psocodea</taxon>
        <taxon>Troctomorpha</taxon>
        <taxon>Phthiraptera</taxon>
        <taxon>Anoplura</taxon>
        <taxon>Polyplacidae</taxon>
        <taxon>Polyplax</taxon>
    </lineage>
</organism>
<reference evidence="2 3" key="1">
    <citation type="submission" date="2023-09" db="EMBL/GenBank/DDBJ databases">
        <title>Genomes of two closely related lineages of the louse Polyplax serrata with different host specificities.</title>
        <authorList>
            <person name="Martinu J."/>
            <person name="Tarabai H."/>
            <person name="Stefka J."/>
            <person name="Hypsa V."/>
        </authorList>
    </citation>
    <scope>NUCLEOTIDE SEQUENCE [LARGE SCALE GENOMIC DNA]</scope>
    <source>
        <strain evidence="2">98ZLc_SE</strain>
    </source>
</reference>
<evidence type="ECO:0000313" key="3">
    <source>
        <dbReference type="Proteomes" id="UP001359485"/>
    </source>
</evidence>
<sequence length="77" mass="8790">MSVTSLIAQNYTGLHKALIFFLRLAWKSRIRLPYLIMIGFMVLDVRVTLEIIVDVENHIPPNNDLSSVESSNEDSDE</sequence>
<evidence type="ECO:0000256" key="1">
    <source>
        <dbReference type="SAM" id="MobiDB-lite"/>
    </source>
</evidence>
<name>A0ABR1ANZ4_POLSC</name>
<dbReference type="EMBL" id="JAWJWF010000046">
    <property type="protein sequence ID" value="KAK6624220.1"/>
    <property type="molecule type" value="Genomic_DNA"/>
</dbReference>
<accession>A0ABR1ANZ4</accession>
<gene>
    <name evidence="2" type="ORF">RUM44_011079</name>
</gene>
<comment type="caution">
    <text evidence="2">The sequence shown here is derived from an EMBL/GenBank/DDBJ whole genome shotgun (WGS) entry which is preliminary data.</text>
</comment>
<evidence type="ECO:0000313" key="2">
    <source>
        <dbReference type="EMBL" id="KAK6624220.1"/>
    </source>
</evidence>
<proteinExistence type="predicted"/>
<feature type="region of interest" description="Disordered" evidence="1">
    <location>
        <begin position="58"/>
        <end position="77"/>
    </location>
</feature>
<dbReference type="InterPro" id="IPR029367">
    <property type="entry name" value="SMIM10"/>
</dbReference>